<dbReference type="AlphaFoldDB" id="A0AA37WPQ3"/>
<name>A0AA37WPQ3_9GAMM</name>
<reference evidence="1 2" key="1">
    <citation type="journal article" date="2014" name="Int. J. Syst. Evol. Microbiol.">
        <title>Complete genome sequence of Corynebacterium casei LMG S-19264T (=DSM 44701T), isolated from a smear-ripened cheese.</title>
        <authorList>
            <consortium name="US DOE Joint Genome Institute (JGI-PGF)"/>
            <person name="Walter F."/>
            <person name="Albersmeier A."/>
            <person name="Kalinowski J."/>
            <person name="Ruckert C."/>
        </authorList>
    </citation>
    <scope>NUCLEOTIDE SEQUENCE [LARGE SCALE GENOMIC DNA]</scope>
    <source>
        <strain evidence="1 2">NBRC 110095</strain>
    </source>
</reference>
<protein>
    <submittedName>
        <fullName evidence="1">Uncharacterized protein</fullName>
    </submittedName>
</protein>
<dbReference type="Proteomes" id="UP001156870">
    <property type="component" value="Unassembled WGS sequence"/>
</dbReference>
<dbReference type="EMBL" id="BSPD01000070">
    <property type="protein sequence ID" value="GLS27231.1"/>
    <property type="molecule type" value="Genomic_DNA"/>
</dbReference>
<accession>A0AA37WPQ3</accession>
<evidence type="ECO:0000313" key="1">
    <source>
        <dbReference type="EMBL" id="GLS27231.1"/>
    </source>
</evidence>
<evidence type="ECO:0000313" key="2">
    <source>
        <dbReference type="Proteomes" id="UP001156870"/>
    </source>
</evidence>
<sequence>MERAMEYGVTLAHCEDFLAAKRGSDDGANKNAAANLQAA</sequence>
<proteinExistence type="predicted"/>
<gene>
    <name evidence="1" type="ORF">GCM10007877_29500</name>
</gene>
<comment type="caution">
    <text evidence="1">The sequence shown here is derived from an EMBL/GenBank/DDBJ whole genome shotgun (WGS) entry which is preliminary data.</text>
</comment>
<keyword evidence="2" id="KW-1185">Reference proteome</keyword>
<organism evidence="1 2">
    <name type="scientific">Marinibactrum halimedae</name>
    <dbReference type="NCBI Taxonomy" id="1444977"/>
    <lineage>
        <taxon>Bacteria</taxon>
        <taxon>Pseudomonadati</taxon>
        <taxon>Pseudomonadota</taxon>
        <taxon>Gammaproteobacteria</taxon>
        <taxon>Cellvibrionales</taxon>
        <taxon>Cellvibrionaceae</taxon>
        <taxon>Marinibactrum</taxon>
    </lineage>
</organism>